<dbReference type="EMBL" id="AZBU02000004">
    <property type="protein sequence ID" value="TKR81381.1"/>
    <property type="molecule type" value="Genomic_DNA"/>
</dbReference>
<dbReference type="InterPro" id="IPR019313">
    <property type="entry name" value="Mediator_Med17"/>
</dbReference>
<evidence type="ECO:0008006" key="7">
    <source>
        <dbReference type="Google" id="ProtNLM"/>
    </source>
</evidence>
<protein>
    <recommendedName>
        <fullName evidence="7">Mediator of RNA polymerase II transcription subunit 17</fullName>
    </recommendedName>
</protein>
<dbReference type="PANTHER" id="PTHR13114:SF7">
    <property type="entry name" value="MEDIATOR OF RNA POLYMERASE II TRANSCRIPTION SUBUNIT 17"/>
    <property type="match status" value="1"/>
</dbReference>
<evidence type="ECO:0000256" key="2">
    <source>
        <dbReference type="ARBA" id="ARBA00005635"/>
    </source>
</evidence>
<evidence type="ECO:0000313" key="6">
    <source>
        <dbReference type="EMBL" id="TKR81381.1"/>
    </source>
</evidence>
<sequence length="633" mass="72880">MFNGTGGIPGNGLGGQSLHGVPVTIEPMTEWQIESIGFDGVEKYITPEGFSDFVKKGAMKVDWRKMVESNGTFDDLSATGVEEEEVEKPQLEMADRKVPEAGIWHEEAKHLHECLQQINVMSDFLKVLKVQQYVEPVTVQEEHRDESANNTIIQNSRQFHWVARRKALTEAFNVIEKAQKFRNVGAKSDADKEQFFRELRELREHWRIKKVGGMILGDIGYGIFGLKYNQSDLFNIWRKRTTNDGSLYGKSALQVKVPCDLMCRIRVVVSIVEDSPHANLFDSTCEESNYMEMDHTKTPKVHWKKALQWAQESLISRDIFGKLFGDAILLHQRICSVKKNTILVSLFDNLVLKIQKEHYKFEDVELPKSGITYLNKSLRQLFLAQLCRRPMRSPSFAYLPLTVLNQFMDMRGPLALDRHEMDFRTREEKSLLDKLISGSSHYVLMGRIAQILNEYTVKMKDPNLSWKLSWASSSHSLLALSFSLRNYEQCQKKSFFIKIEGESIKVLTKEQQYLDCRRDPQLLLQNIDLMYSTYMVNSLAILCRLWNWQVLHSNLNAVDSDHKSAPTFYAVNRTARAALFVQFRPGCQPPVFKLRVSRDGLDKPAPYVKLDYEKLPGITTMKKAENLFGALRD</sequence>
<organism evidence="6">
    <name type="scientific">Steinernema carpocapsae</name>
    <name type="common">Entomopathogenic nematode</name>
    <dbReference type="NCBI Taxonomy" id="34508"/>
    <lineage>
        <taxon>Eukaryota</taxon>
        <taxon>Metazoa</taxon>
        <taxon>Ecdysozoa</taxon>
        <taxon>Nematoda</taxon>
        <taxon>Chromadorea</taxon>
        <taxon>Rhabditida</taxon>
        <taxon>Tylenchina</taxon>
        <taxon>Panagrolaimomorpha</taxon>
        <taxon>Strongyloidoidea</taxon>
        <taxon>Steinernematidae</taxon>
        <taxon>Steinernema</taxon>
    </lineage>
</organism>
<reference evidence="6" key="2">
    <citation type="journal article" date="2015" name="Genome Biol.">
        <title>Comparative genomics of Steinernema reveals deeply conserved gene regulatory networks.</title>
        <authorList>
            <person name="Dillman A.R."/>
            <person name="Macchietto M."/>
            <person name="Porter C.F."/>
            <person name="Rogers A."/>
            <person name="Williams B."/>
            <person name="Antoshechkin I."/>
            <person name="Lee M.M."/>
            <person name="Goodwin Z."/>
            <person name="Lu X."/>
            <person name="Lewis E.E."/>
            <person name="Goodrich-Blair H."/>
            <person name="Stock S.P."/>
            <person name="Adams B.J."/>
            <person name="Sternberg P.W."/>
            <person name="Mortazavi A."/>
        </authorList>
    </citation>
    <scope>NUCLEOTIDE SEQUENCE [LARGE SCALE GENOMIC DNA]</scope>
    <source>
        <strain evidence="6">ALL</strain>
    </source>
</reference>
<keyword evidence="3" id="KW-0805">Transcription regulation</keyword>
<dbReference type="GO" id="GO:0016592">
    <property type="term" value="C:mediator complex"/>
    <property type="evidence" value="ECO:0007669"/>
    <property type="project" value="InterPro"/>
</dbReference>
<dbReference type="PANTHER" id="PTHR13114">
    <property type="entry name" value="MEDIATOR OF RNA POLYMERASE II TRANSCRIPTION SUBUNIT 17"/>
    <property type="match status" value="1"/>
</dbReference>
<dbReference type="AlphaFoldDB" id="A0A4U5NFR4"/>
<proteinExistence type="inferred from homology"/>
<comment type="similarity">
    <text evidence="2">Belongs to the Mediator complex subunit 17 family.</text>
</comment>
<comment type="subcellular location">
    <subcellularLocation>
        <location evidence="1">Nucleus</location>
    </subcellularLocation>
</comment>
<name>A0A4U5NFR4_STECR</name>
<dbReference type="GO" id="GO:0003712">
    <property type="term" value="F:transcription coregulator activity"/>
    <property type="evidence" value="ECO:0007669"/>
    <property type="project" value="InterPro"/>
</dbReference>
<reference evidence="6" key="1">
    <citation type="submission" date="2013-11" db="EMBL/GenBank/DDBJ databases">
        <authorList>
            <person name="Sternberg P."/>
            <person name="Dillman A."/>
            <person name="Macchietto M."/>
        </authorList>
    </citation>
    <scope>NUCLEOTIDE SEQUENCE</scope>
    <source>
        <strain evidence="6">ALL</strain>
    </source>
</reference>
<comment type="caution">
    <text evidence="6">The sequence shown here is derived from an EMBL/GenBank/DDBJ whole genome shotgun (WGS) entry which is preliminary data.</text>
</comment>
<dbReference type="OrthoDB" id="10058398at2759"/>
<evidence type="ECO:0000256" key="4">
    <source>
        <dbReference type="ARBA" id="ARBA00023163"/>
    </source>
</evidence>
<evidence type="ECO:0000256" key="3">
    <source>
        <dbReference type="ARBA" id="ARBA00023015"/>
    </source>
</evidence>
<keyword evidence="4" id="KW-0804">Transcription</keyword>
<keyword evidence="5" id="KW-0539">Nucleus</keyword>
<dbReference type="STRING" id="34508.A0A4U5NFR4"/>
<accession>A0A4U5NFR4</accession>
<reference evidence="6" key="3">
    <citation type="journal article" date="2019" name="G3 (Bethesda)">
        <title>Hybrid Assembly of the Genome of the Entomopathogenic Nematode Steinernema carpocapsae Identifies the X-Chromosome.</title>
        <authorList>
            <person name="Serra L."/>
            <person name="Macchietto M."/>
            <person name="Macias-Munoz A."/>
            <person name="McGill C.J."/>
            <person name="Rodriguez I.M."/>
            <person name="Rodriguez B."/>
            <person name="Murad R."/>
            <person name="Mortazavi A."/>
        </authorList>
    </citation>
    <scope>NUCLEOTIDE SEQUENCE</scope>
    <source>
        <strain evidence="6">ALL</strain>
    </source>
</reference>
<gene>
    <name evidence="6" type="ORF">L596_015258</name>
</gene>
<evidence type="ECO:0000256" key="5">
    <source>
        <dbReference type="ARBA" id="ARBA00023242"/>
    </source>
</evidence>
<evidence type="ECO:0000256" key="1">
    <source>
        <dbReference type="ARBA" id="ARBA00004123"/>
    </source>
</evidence>
<dbReference type="GO" id="GO:0006357">
    <property type="term" value="P:regulation of transcription by RNA polymerase II"/>
    <property type="evidence" value="ECO:0007669"/>
    <property type="project" value="InterPro"/>
</dbReference>
<dbReference type="GO" id="GO:0070847">
    <property type="term" value="C:core mediator complex"/>
    <property type="evidence" value="ECO:0007669"/>
    <property type="project" value="TreeGrafter"/>
</dbReference>